<feature type="compositionally biased region" description="Low complexity" evidence="2">
    <location>
        <begin position="56"/>
        <end position="74"/>
    </location>
</feature>
<comment type="caution">
    <text evidence="3">The sequence shown here is derived from an EMBL/GenBank/DDBJ whole genome shotgun (WGS) entry which is preliminary data.</text>
</comment>
<feature type="compositionally biased region" description="Basic and acidic residues" evidence="2">
    <location>
        <begin position="1"/>
        <end position="11"/>
    </location>
</feature>
<dbReference type="EMBL" id="BFEA01000151">
    <property type="protein sequence ID" value="GBG71683.1"/>
    <property type="molecule type" value="Genomic_DNA"/>
</dbReference>
<evidence type="ECO:0000256" key="2">
    <source>
        <dbReference type="SAM" id="MobiDB-lite"/>
    </source>
</evidence>
<dbReference type="Gene3D" id="4.10.60.10">
    <property type="entry name" value="Zinc finger, CCHC-type"/>
    <property type="match status" value="1"/>
</dbReference>
<dbReference type="InterPro" id="IPR036875">
    <property type="entry name" value="Znf_CCHC_sf"/>
</dbReference>
<dbReference type="AlphaFoldDB" id="A0A388KP16"/>
<name>A0A388KP16_CHABU</name>
<organism evidence="3 4">
    <name type="scientific">Chara braunii</name>
    <name type="common">Braun's stonewort</name>
    <dbReference type="NCBI Taxonomy" id="69332"/>
    <lineage>
        <taxon>Eukaryota</taxon>
        <taxon>Viridiplantae</taxon>
        <taxon>Streptophyta</taxon>
        <taxon>Charophyceae</taxon>
        <taxon>Charales</taxon>
        <taxon>Characeae</taxon>
        <taxon>Chara</taxon>
    </lineage>
</organism>
<reference evidence="3 4" key="1">
    <citation type="journal article" date="2018" name="Cell">
        <title>The Chara Genome: Secondary Complexity and Implications for Plant Terrestrialization.</title>
        <authorList>
            <person name="Nishiyama T."/>
            <person name="Sakayama H."/>
            <person name="Vries J.D."/>
            <person name="Buschmann H."/>
            <person name="Saint-Marcoux D."/>
            <person name="Ullrich K.K."/>
            <person name="Haas F.B."/>
            <person name="Vanderstraeten L."/>
            <person name="Becker D."/>
            <person name="Lang D."/>
            <person name="Vosolsobe S."/>
            <person name="Rombauts S."/>
            <person name="Wilhelmsson P.K.I."/>
            <person name="Janitza P."/>
            <person name="Kern R."/>
            <person name="Heyl A."/>
            <person name="Rumpler F."/>
            <person name="Villalobos L.I.A.C."/>
            <person name="Clay J.M."/>
            <person name="Skokan R."/>
            <person name="Toyoda A."/>
            <person name="Suzuki Y."/>
            <person name="Kagoshima H."/>
            <person name="Schijlen E."/>
            <person name="Tajeshwar N."/>
            <person name="Catarino B."/>
            <person name="Hetherington A.J."/>
            <person name="Saltykova A."/>
            <person name="Bonnot C."/>
            <person name="Breuninger H."/>
            <person name="Symeonidi A."/>
            <person name="Radhakrishnan G.V."/>
            <person name="Van Nieuwerburgh F."/>
            <person name="Deforce D."/>
            <person name="Chang C."/>
            <person name="Karol K.G."/>
            <person name="Hedrich R."/>
            <person name="Ulvskov P."/>
            <person name="Glockner G."/>
            <person name="Delwiche C.F."/>
            <person name="Petrasek J."/>
            <person name="Van de Peer Y."/>
            <person name="Friml J."/>
            <person name="Beilby M."/>
            <person name="Dolan L."/>
            <person name="Kohara Y."/>
            <person name="Sugano S."/>
            <person name="Fujiyama A."/>
            <person name="Delaux P.-M."/>
            <person name="Quint M."/>
            <person name="TheiBen G."/>
            <person name="Hagemann M."/>
            <person name="Harholt J."/>
            <person name="Dunand C."/>
            <person name="Zachgo S."/>
            <person name="Langdale J."/>
            <person name="Maumus F."/>
            <person name="Straeten D.V.D."/>
            <person name="Gould S.B."/>
            <person name="Rensing S.A."/>
        </authorList>
    </citation>
    <scope>NUCLEOTIDE SEQUENCE [LARGE SCALE GENOMIC DNA]</scope>
    <source>
        <strain evidence="3 4">S276</strain>
    </source>
</reference>
<evidence type="ECO:0008006" key="5">
    <source>
        <dbReference type="Google" id="ProtNLM"/>
    </source>
</evidence>
<proteinExistence type="predicted"/>
<gene>
    <name evidence="3" type="ORF">CBR_g9096</name>
</gene>
<dbReference type="Proteomes" id="UP000265515">
    <property type="component" value="Unassembled WGS sequence"/>
</dbReference>
<evidence type="ECO:0000313" key="4">
    <source>
        <dbReference type="Proteomes" id="UP000265515"/>
    </source>
</evidence>
<feature type="coiled-coil region" evidence="1">
    <location>
        <begin position="99"/>
        <end position="147"/>
    </location>
</feature>
<feature type="compositionally biased region" description="Basic and acidic residues" evidence="2">
    <location>
        <begin position="86"/>
        <end position="96"/>
    </location>
</feature>
<dbReference type="GO" id="GO:0008270">
    <property type="term" value="F:zinc ion binding"/>
    <property type="evidence" value="ECO:0007669"/>
    <property type="project" value="InterPro"/>
</dbReference>
<keyword evidence="4" id="KW-1185">Reference proteome</keyword>
<sequence>MSEEGDSRRGTEGGGGMPRDGRKCYKYGEGGHYIRDCADYWRAKAQGRPFAPSVISTGQTRSGRSTSGSDSFGFRRSRFAESGGDCNERGDSTDEKYFMQMVEERRERIEREREEERRRVEDEARWVKETRRALREEQRIRHKEERDVRLMRILRSEFQREGARSADKGKKPVRAIEKRLRRSIAQRTFGMEEAEDEELLALRKQAARLELLEKRKRDPDLPVGNSPPIFTLEKRSNT</sequence>
<dbReference type="SUPFAM" id="SSF57756">
    <property type="entry name" value="Retrovirus zinc finger-like domains"/>
    <property type="match status" value="1"/>
</dbReference>
<keyword evidence="1" id="KW-0175">Coiled coil</keyword>
<feature type="region of interest" description="Disordered" evidence="2">
    <location>
        <begin position="213"/>
        <end position="238"/>
    </location>
</feature>
<dbReference type="GO" id="GO:0003676">
    <property type="term" value="F:nucleic acid binding"/>
    <property type="evidence" value="ECO:0007669"/>
    <property type="project" value="InterPro"/>
</dbReference>
<dbReference type="Gramene" id="GBG71683">
    <property type="protein sequence ID" value="GBG71683"/>
    <property type="gene ID" value="CBR_g9096"/>
</dbReference>
<accession>A0A388KP16</accession>
<evidence type="ECO:0000256" key="1">
    <source>
        <dbReference type="SAM" id="Coils"/>
    </source>
</evidence>
<protein>
    <recommendedName>
        <fullName evidence="5">CCHC-type domain-containing protein</fullName>
    </recommendedName>
</protein>
<evidence type="ECO:0000313" key="3">
    <source>
        <dbReference type="EMBL" id="GBG71683.1"/>
    </source>
</evidence>
<feature type="region of interest" description="Disordered" evidence="2">
    <location>
        <begin position="52"/>
        <end position="96"/>
    </location>
</feature>
<feature type="region of interest" description="Disordered" evidence="2">
    <location>
        <begin position="1"/>
        <end position="23"/>
    </location>
</feature>